<evidence type="ECO:0000256" key="2">
    <source>
        <dbReference type="SAM" id="MobiDB-lite"/>
    </source>
</evidence>
<dbReference type="RefSeq" id="WP_104813780.1">
    <property type="nucleotide sequence ID" value="NZ_MQUB01000001.1"/>
</dbReference>
<protein>
    <recommendedName>
        <fullName evidence="3">DUF4296 domain-containing protein</fullName>
    </recommendedName>
</protein>
<keyword evidence="1" id="KW-0175">Coiled coil</keyword>
<dbReference type="InterPro" id="IPR025381">
    <property type="entry name" value="DUF4296"/>
</dbReference>
<sequence length="156" mass="17945">MNKNIWIVLIFLIGLGCQHIERPKMPENLIPRDKMINILTDLYINNAARSVNVRVLRNNGIVLDSLLYVKYDIDSLQFTRSNAYYTSDLDNYNSMFEEIEQRLVAMKSRYDSLAKDRSGGSTNMDSVVRAQRINQQRGGRQLVEPASTKVDQDSLE</sequence>
<feature type="coiled-coil region" evidence="1">
    <location>
        <begin position="89"/>
        <end position="116"/>
    </location>
</feature>
<gene>
    <name evidence="4" type="ORF">BST85_13675</name>
</gene>
<evidence type="ECO:0000256" key="1">
    <source>
        <dbReference type="SAM" id="Coils"/>
    </source>
</evidence>
<organism evidence="4 5">
    <name type="scientific">Aureitalea marina</name>
    <dbReference type="NCBI Taxonomy" id="930804"/>
    <lineage>
        <taxon>Bacteria</taxon>
        <taxon>Pseudomonadati</taxon>
        <taxon>Bacteroidota</taxon>
        <taxon>Flavobacteriia</taxon>
        <taxon>Flavobacteriales</taxon>
        <taxon>Flavobacteriaceae</taxon>
        <taxon>Aureitalea</taxon>
    </lineage>
</organism>
<feature type="region of interest" description="Disordered" evidence="2">
    <location>
        <begin position="134"/>
        <end position="156"/>
    </location>
</feature>
<proteinExistence type="predicted"/>
<dbReference type="OrthoDB" id="1525222at2"/>
<keyword evidence="5" id="KW-1185">Reference proteome</keyword>
<dbReference type="EMBL" id="MQUB01000001">
    <property type="protein sequence ID" value="PQB05830.1"/>
    <property type="molecule type" value="Genomic_DNA"/>
</dbReference>
<reference evidence="4 5" key="1">
    <citation type="submission" date="2016-11" db="EMBL/GenBank/DDBJ databases">
        <title>Trade-off between light-utilization and light-protection in marine flavobacteria.</title>
        <authorList>
            <person name="Kumagai Y."/>
        </authorList>
    </citation>
    <scope>NUCLEOTIDE SEQUENCE [LARGE SCALE GENOMIC DNA]</scope>
    <source>
        <strain evidence="4 5">NBRC 107741</strain>
    </source>
</reference>
<dbReference type="PROSITE" id="PS51257">
    <property type="entry name" value="PROKAR_LIPOPROTEIN"/>
    <property type="match status" value="1"/>
</dbReference>
<name>A0A2S7KT79_9FLAO</name>
<feature type="domain" description="DUF4296" evidence="3">
    <location>
        <begin position="26"/>
        <end position="105"/>
    </location>
</feature>
<evidence type="ECO:0000313" key="5">
    <source>
        <dbReference type="Proteomes" id="UP000239800"/>
    </source>
</evidence>
<accession>A0A2S7KT79</accession>
<evidence type="ECO:0000259" key="3">
    <source>
        <dbReference type="Pfam" id="PF14129"/>
    </source>
</evidence>
<dbReference type="Pfam" id="PF14129">
    <property type="entry name" value="DUF4296"/>
    <property type="match status" value="1"/>
</dbReference>
<dbReference type="Proteomes" id="UP000239800">
    <property type="component" value="Unassembled WGS sequence"/>
</dbReference>
<dbReference type="AlphaFoldDB" id="A0A2S7KT79"/>
<comment type="caution">
    <text evidence="4">The sequence shown here is derived from an EMBL/GenBank/DDBJ whole genome shotgun (WGS) entry which is preliminary data.</text>
</comment>
<evidence type="ECO:0000313" key="4">
    <source>
        <dbReference type="EMBL" id="PQB05830.1"/>
    </source>
</evidence>